<dbReference type="EMBL" id="JAUSYP010000001">
    <property type="protein sequence ID" value="MDQ0746976.1"/>
    <property type="molecule type" value="Genomic_DNA"/>
</dbReference>
<comment type="caution">
    <text evidence="2">The sequence shown here is derived from an EMBL/GenBank/DDBJ whole genome shotgun (WGS) entry which is preliminary data.</text>
</comment>
<protein>
    <submittedName>
        <fullName evidence="2">Uncharacterized protein (DUF2249 family)</fullName>
    </submittedName>
</protein>
<organism evidence="2 3">
    <name type="scientific">Streptomyces africanus</name>
    <dbReference type="NCBI Taxonomy" id="231024"/>
    <lineage>
        <taxon>Bacteria</taxon>
        <taxon>Bacillati</taxon>
        <taxon>Actinomycetota</taxon>
        <taxon>Actinomycetes</taxon>
        <taxon>Kitasatosporales</taxon>
        <taxon>Streptomycetaceae</taxon>
        <taxon>Streptomyces</taxon>
    </lineage>
</organism>
<evidence type="ECO:0000259" key="1">
    <source>
        <dbReference type="Pfam" id="PF10006"/>
    </source>
</evidence>
<accession>A0ABU0QHX3</accession>
<dbReference type="InterPro" id="IPR018720">
    <property type="entry name" value="DUF2249"/>
</dbReference>
<evidence type="ECO:0000313" key="3">
    <source>
        <dbReference type="Proteomes" id="UP001232755"/>
    </source>
</evidence>
<reference evidence="2 3" key="1">
    <citation type="submission" date="2023-07" db="EMBL/GenBank/DDBJ databases">
        <title>Comparative genomics of wheat-associated soil bacteria to identify genetic determinants of phenazine resistance.</title>
        <authorList>
            <person name="Mouncey N."/>
        </authorList>
    </citation>
    <scope>NUCLEOTIDE SEQUENCE [LARGE SCALE GENOMIC DNA]</scope>
    <source>
        <strain evidence="2 3">B3I12</strain>
    </source>
</reference>
<dbReference type="RefSeq" id="WP_307173961.1">
    <property type="nucleotide sequence ID" value="NZ_JAUSYP010000001.1"/>
</dbReference>
<dbReference type="Pfam" id="PF10006">
    <property type="entry name" value="DUF2249"/>
    <property type="match status" value="1"/>
</dbReference>
<name>A0ABU0QHX3_9ACTN</name>
<dbReference type="Proteomes" id="UP001232755">
    <property type="component" value="Unassembled WGS sequence"/>
</dbReference>
<sequence length="95" mass="10604">MLAVRGTMLTLLAGGALGGPPVLDVREIPHGRRHLRIFARYGRLSPGEGFLVNNHGPKPLRREFEATRTGTHTCDYLESRRETWRVRIGKATVDA</sequence>
<keyword evidence="3" id="KW-1185">Reference proteome</keyword>
<feature type="domain" description="DUF2249" evidence="1">
    <location>
        <begin position="22"/>
        <end position="90"/>
    </location>
</feature>
<evidence type="ECO:0000313" key="2">
    <source>
        <dbReference type="EMBL" id="MDQ0746976.1"/>
    </source>
</evidence>
<gene>
    <name evidence="2" type="ORF">QF034_001207</name>
</gene>
<proteinExistence type="predicted"/>